<dbReference type="Proteomes" id="UP000618943">
    <property type="component" value="Unassembled WGS sequence"/>
</dbReference>
<dbReference type="EMBL" id="JAEOAH010000029">
    <property type="protein sequence ID" value="MBK3496375.1"/>
    <property type="molecule type" value="Genomic_DNA"/>
</dbReference>
<keyword evidence="1" id="KW-0732">Signal</keyword>
<gene>
    <name evidence="2" type="ORF">JFL43_16215</name>
</gene>
<proteinExistence type="predicted"/>
<protein>
    <recommendedName>
        <fullName evidence="4">Lipoprotein</fullName>
    </recommendedName>
</protein>
<organism evidence="2 3">
    <name type="scientific">Viridibacillus soli</name>
    <dbReference type="NCBI Taxonomy" id="2798301"/>
    <lineage>
        <taxon>Bacteria</taxon>
        <taxon>Bacillati</taxon>
        <taxon>Bacillota</taxon>
        <taxon>Bacilli</taxon>
        <taxon>Bacillales</taxon>
        <taxon>Caryophanaceae</taxon>
        <taxon>Viridibacillus</taxon>
    </lineage>
</organism>
<accession>A0ABS1HAD4</accession>
<name>A0ABS1HAD4_9BACL</name>
<feature type="chain" id="PRO_5045486040" description="Lipoprotein" evidence="1">
    <location>
        <begin position="21"/>
        <end position="263"/>
    </location>
</feature>
<evidence type="ECO:0008006" key="4">
    <source>
        <dbReference type="Google" id="ProtNLM"/>
    </source>
</evidence>
<dbReference type="InterPro" id="IPR046720">
    <property type="entry name" value="DUF6612"/>
</dbReference>
<reference evidence="2 3" key="1">
    <citation type="submission" date="2020-12" db="EMBL/GenBank/DDBJ databases">
        <title>YIM B01967 draft genome.</title>
        <authorList>
            <person name="Yan X."/>
        </authorList>
    </citation>
    <scope>NUCLEOTIDE SEQUENCE [LARGE SCALE GENOMIC DNA]</scope>
    <source>
        <strain evidence="2 3">YIM B01967</strain>
    </source>
</reference>
<feature type="signal peptide" evidence="1">
    <location>
        <begin position="1"/>
        <end position="20"/>
    </location>
</feature>
<evidence type="ECO:0000313" key="3">
    <source>
        <dbReference type="Proteomes" id="UP000618943"/>
    </source>
</evidence>
<comment type="caution">
    <text evidence="2">The sequence shown here is derived from an EMBL/GenBank/DDBJ whole genome shotgun (WGS) entry which is preliminary data.</text>
</comment>
<evidence type="ECO:0000256" key="1">
    <source>
        <dbReference type="SAM" id="SignalP"/>
    </source>
</evidence>
<dbReference type="PROSITE" id="PS51257">
    <property type="entry name" value="PROKAR_LIPOPROTEIN"/>
    <property type="match status" value="1"/>
</dbReference>
<keyword evidence="3" id="KW-1185">Reference proteome</keyword>
<sequence>MKKWILPFVLVLVVLLSACSEDLSSKELYEKTSKQLESVKSYSVTGSYNRKLNNILGKDEVGMSGKSKLKMDVTLKPYNTYALTKSEIIHTSSQTEHIEMESYLTDQGSYLKLSPEEPWNKIDSEQIKMTLNFYQIPENPIEQFNKLSKFKDSFSVTADEHQYVLTLDAKGEDFKKYLQSNLKTKFSFIKNAKGLSTTEWKINDAKYIFYINKDTYNIERIKTLLDVEMDFKKEAMKVNINTNEKITNINKIDSIIVPDEVKR</sequence>
<dbReference type="RefSeq" id="WP_200749848.1">
    <property type="nucleotide sequence ID" value="NZ_JAEOAH010000029.1"/>
</dbReference>
<dbReference type="Pfam" id="PF20316">
    <property type="entry name" value="DUF6612"/>
    <property type="match status" value="1"/>
</dbReference>
<evidence type="ECO:0000313" key="2">
    <source>
        <dbReference type="EMBL" id="MBK3496375.1"/>
    </source>
</evidence>